<dbReference type="PROSITE" id="PS50222">
    <property type="entry name" value="EF_HAND_2"/>
    <property type="match status" value="2"/>
</dbReference>
<dbReference type="Gene3D" id="1.10.238.10">
    <property type="entry name" value="EF-hand"/>
    <property type="match status" value="1"/>
</dbReference>
<evidence type="ECO:0000313" key="7">
    <source>
        <dbReference type="Proteomes" id="UP000626109"/>
    </source>
</evidence>
<dbReference type="InterPro" id="IPR059177">
    <property type="entry name" value="GH29D-like_dom"/>
</dbReference>
<dbReference type="Pfam" id="PF13290">
    <property type="entry name" value="CHB_HEX_C_1"/>
    <property type="match status" value="1"/>
</dbReference>
<dbReference type="AlphaFoldDB" id="A0A813LDS3"/>
<dbReference type="InterPro" id="IPR002048">
    <property type="entry name" value="EF_hand_dom"/>
</dbReference>
<organism evidence="6 7">
    <name type="scientific">Polarella glacialis</name>
    <name type="common">Dinoflagellate</name>
    <dbReference type="NCBI Taxonomy" id="89957"/>
    <lineage>
        <taxon>Eukaryota</taxon>
        <taxon>Sar</taxon>
        <taxon>Alveolata</taxon>
        <taxon>Dinophyceae</taxon>
        <taxon>Suessiales</taxon>
        <taxon>Suessiaceae</taxon>
        <taxon>Polarella</taxon>
    </lineage>
</organism>
<dbReference type="SUPFAM" id="SSF48403">
    <property type="entry name" value="Ankyrin repeat"/>
    <property type="match status" value="1"/>
</dbReference>
<dbReference type="InterPro" id="IPR036770">
    <property type="entry name" value="Ankyrin_rpt-contain_sf"/>
</dbReference>
<evidence type="ECO:0000313" key="6">
    <source>
        <dbReference type="EMBL" id="CAE8725070.1"/>
    </source>
</evidence>
<comment type="caution">
    <text evidence="6">The sequence shown here is derived from an EMBL/GenBank/DDBJ whole genome shotgun (WGS) entry which is preliminary data.</text>
</comment>
<name>A0A813LDS3_POLGL</name>
<dbReference type="Gene3D" id="2.60.60.30">
    <property type="entry name" value="sav2460 like domains"/>
    <property type="match status" value="1"/>
</dbReference>
<feature type="repeat" description="ANK" evidence="4">
    <location>
        <begin position="367"/>
        <end position="399"/>
    </location>
</feature>
<dbReference type="PROSITE" id="PS50297">
    <property type="entry name" value="ANK_REP_REGION"/>
    <property type="match status" value="1"/>
</dbReference>
<dbReference type="InterPro" id="IPR011992">
    <property type="entry name" value="EF-hand-dom_pair"/>
</dbReference>
<dbReference type="Proteomes" id="UP000626109">
    <property type="component" value="Unassembled WGS sequence"/>
</dbReference>
<dbReference type="Pfam" id="PF12796">
    <property type="entry name" value="Ank_2"/>
    <property type="match status" value="1"/>
</dbReference>
<dbReference type="SUPFAM" id="SSF47473">
    <property type="entry name" value="EF-hand"/>
    <property type="match status" value="1"/>
</dbReference>
<dbReference type="SMART" id="SM00248">
    <property type="entry name" value="ANK"/>
    <property type="match status" value="3"/>
</dbReference>
<dbReference type="PROSITE" id="PS00018">
    <property type="entry name" value="EF_HAND_1"/>
    <property type="match status" value="2"/>
</dbReference>
<keyword evidence="1" id="KW-0677">Repeat</keyword>
<evidence type="ECO:0000259" key="5">
    <source>
        <dbReference type="PROSITE" id="PS50222"/>
    </source>
</evidence>
<dbReference type="SMART" id="SM00054">
    <property type="entry name" value="EFh"/>
    <property type="match status" value="2"/>
</dbReference>
<dbReference type="EMBL" id="CAJNNW010034993">
    <property type="protein sequence ID" value="CAE8725070.1"/>
    <property type="molecule type" value="Genomic_DNA"/>
</dbReference>
<sequence length="1106" mass="120164">MAIRCHSCGTSMPSDGIERGPRFKPTCERCLPLQQAPLCRGCGQAVRFAPKGHPEPYHAECRRCSSCSMIVSFDNMTRLAGTLLCSSCARLFGRCFPANSRKSDAEVIKHIFAAWDISGDGSISKDELKRVMKALNPDFTDRDLNALMRVADGNSSGLVEFNDFCDWIMAEEPLKIKDSFDNFVAGFMRQAGEAERHGKRGIAEVQVRQDGLMFVTRSGDEQLACRCCRSSGVELTILDGEEFIIQIECNEDGLVIRTNTGRVAYLSIDSPVFGPWLAPEGFHIIGLRTKPGMQEQKHQKLQFTPRGRHSQIEDDDRVVGVRIAPLSAAAVYDAASSLCFAAEHGYLLTLREVLAKGALDVDQFGVHGVTPLMLAAQNGCTETMRLLMISKAQVNIADADGWTALTFAREAGNLAAADLLRLKGATQDGDGGNAIRAALRSKYNMAARAKLRKGFGPAERGAFALEQVPEEKVCKLKVPVVSPTGGSFTGPVVVQLTYGEVEASAHDGDASRQAEVTLLPGVANGMLATSTKASGALEKSESKTAGKEPKVAVPQAKAKVKSELSCPADVQILYTLDGRDPFEAGVQYSVPLTVFGDGKRAVRLRAVAVSRSQPMKGLRSKGAESVFSFCHYSLPDETVSGTVGATIFPEARDILRSKLAELVEAPDECVTLKPGNSIEGEHRWICVPVQRLKPKQWLYLEQKHATIKKNEKMVKQFLEKIMKDLQNKKACNARPEGAVLKEHRKNIVIEFVIGKDAAEELSKQLTSPESFLRSQAPCRNLWANAKVETVDLLEDRLKNPELREQLRFSFGKKATVEEISAIGHGDSGVLAFKVANKKEGKKLKTNLEKAIKECLKDATAEDCKESPGELEFEFAIDLVKGRTGTDCKVVDQMRSQRFLDSLSSSLADTVPAQVTLRSALISRDMDEFQFRFKWTPRPIGPTEAAPIQDHLDSICFAFAGSELVGVIDWKADDKAKAGVKVQGTPSDSGCQPGWMALAVKSCVQVAVDTTGAQNFTVDLSALPPAVTDLYFALATLDSDDMSSFLDPTMEICDVPSGRQLTTYTARDLGSAKAVVMCNTSRASSGCNWLVTALGLPVNSKGACGHV</sequence>
<accession>A0A813LDS3</accession>
<dbReference type="InterPro" id="IPR002110">
    <property type="entry name" value="Ankyrin_rpt"/>
</dbReference>
<dbReference type="Gene3D" id="2.10.110.10">
    <property type="entry name" value="Cysteine Rich Protein"/>
    <property type="match status" value="1"/>
</dbReference>
<feature type="domain" description="EF-hand" evidence="5">
    <location>
        <begin position="139"/>
        <end position="174"/>
    </location>
</feature>
<dbReference type="GO" id="GO:0005509">
    <property type="term" value="F:calcium ion binding"/>
    <property type="evidence" value="ECO:0007669"/>
    <property type="project" value="InterPro"/>
</dbReference>
<dbReference type="Pfam" id="PF13499">
    <property type="entry name" value="EF-hand_7"/>
    <property type="match status" value="1"/>
</dbReference>
<dbReference type="CDD" id="cd00051">
    <property type="entry name" value="EFh"/>
    <property type="match status" value="1"/>
</dbReference>
<gene>
    <name evidence="6" type="ORF">PGLA2088_LOCUS43967</name>
</gene>
<reference evidence="6" key="1">
    <citation type="submission" date="2021-02" db="EMBL/GenBank/DDBJ databases">
        <authorList>
            <person name="Dougan E. K."/>
            <person name="Rhodes N."/>
            <person name="Thang M."/>
            <person name="Chan C."/>
        </authorList>
    </citation>
    <scope>NUCLEOTIDE SEQUENCE</scope>
</reference>
<proteinExistence type="predicted"/>
<dbReference type="Gene3D" id="1.25.40.20">
    <property type="entry name" value="Ankyrin repeat-containing domain"/>
    <property type="match status" value="1"/>
</dbReference>
<evidence type="ECO:0000256" key="1">
    <source>
        <dbReference type="ARBA" id="ARBA00022737"/>
    </source>
</evidence>
<keyword evidence="3 4" id="KW-0040">ANK repeat</keyword>
<protein>
    <recommendedName>
        <fullName evidence="5">EF-hand domain-containing protein</fullName>
    </recommendedName>
</protein>
<keyword evidence="2" id="KW-0106">Calcium</keyword>
<dbReference type="PANTHER" id="PTHR24173:SF74">
    <property type="entry name" value="ANKYRIN REPEAT DOMAIN-CONTAINING PROTEIN 16"/>
    <property type="match status" value="1"/>
</dbReference>
<evidence type="ECO:0000256" key="4">
    <source>
        <dbReference type="PROSITE-ProRule" id="PRU00023"/>
    </source>
</evidence>
<evidence type="ECO:0000256" key="2">
    <source>
        <dbReference type="ARBA" id="ARBA00022837"/>
    </source>
</evidence>
<dbReference type="PROSITE" id="PS50088">
    <property type="entry name" value="ANK_REPEAT"/>
    <property type="match status" value="1"/>
</dbReference>
<evidence type="ECO:0000256" key="3">
    <source>
        <dbReference type="ARBA" id="ARBA00023043"/>
    </source>
</evidence>
<dbReference type="PANTHER" id="PTHR24173">
    <property type="entry name" value="ANKYRIN REPEAT CONTAINING"/>
    <property type="match status" value="1"/>
</dbReference>
<feature type="non-terminal residue" evidence="6">
    <location>
        <position position="1106"/>
    </location>
</feature>
<dbReference type="InterPro" id="IPR018247">
    <property type="entry name" value="EF_Hand_1_Ca_BS"/>
</dbReference>
<feature type="domain" description="EF-hand" evidence="5">
    <location>
        <begin position="103"/>
        <end position="138"/>
    </location>
</feature>